<feature type="coiled-coil region" evidence="1">
    <location>
        <begin position="499"/>
        <end position="526"/>
    </location>
</feature>
<dbReference type="Proteomes" id="UP001178507">
    <property type="component" value="Unassembled WGS sequence"/>
</dbReference>
<feature type="compositionally biased region" description="Basic and acidic residues" evidence="2">
    <location>
        <begin position="42"/>
        <end position="55"/>
    </location>
</feature>
<comment type="caution">
    <text evidence="3">The sequence shown here is derived from an EMBL/GenBank/DDBJ whole genome shotgun (WGS) entry which is preliminary data.</text>
</comment>
<evidence type="ECO:0000313" key="3">
    <source>
        <dbReference type="EMBL" id="CAJ1406615.1"/>
    </source>
</evidence>
<feature type="region of interest" description="Disordered" evidence="2">
    <location>
        <begin position="42"/>
        <end position="198"/>
    </location>
</feature>
<evidence type="ECO:0000256" key="2">
    <source>
        <dbReference type="SAM" id="MobiDB-lite"/>
    </source>
</evidence>
<protein>
    <submittedName>
        <fullName evidence="3">Uncharacterized protein</fullName>
    </submittedName>
</protein>
<gene>
    <name evidence="3" type="ORF">EVOR1521_LOCUS28526</name>
</gene>
<evidence type="ECO:0000256" key="1">
    <source>
        <dbReference type="SAM" id="Coils"/>
    </source>
</evidence>
<dbReference type="EMBL" id="CAUJNA010003638">
    <property type="protein sequence ID" value="CAJ1406615.1"/>
    <property type="molecule type" value="Genomic_DNA"/>
</dbReference>
<feature type="region of interest" description="Disordered" evidence="2">
    <location>
        <begin position="444"/>
        <end position="477"/>
    </location>
</feature>
<feature type="compositionally biased region" description="Basic and acidic residues" evidence="2">
    <location>
        <begin position="406"/>
        <end position="418"/>
    </location>
</feature>
<sequence>MASLEEVQEALREEQAARQELEEALHKAAKYGQELLTQVQEQERTIQEYKDKEVDVTPQSQASPMMGRRSSRVGGRRSVTVANYPGENKRKGVGFALPGNTGDSDDEDGRLRPSLQRRPRGASSGKTVMVEDLMQHNQSLEDELTQLRQQLQEGESEDDDEEDEEEEDQWQGAPRPSRKSKKASENVMEEEERGRELQELKGRVEELQREQKELQAAHLQRIKELEADLETKKHETEELKLAEQAARTSAASSENRNKVLLEKFEMVQEEHDKTEKQLQLAKAKERDLEFQLEEQALRGKARSGRKWMPTACEEALRSAAGTSLADEFEGMGMLEEGSEDGDGGEEVSQAEAQESPESQESQASALRRELEEAQAAAARQAKDLEAAAAAAEANKEVSQALQLELDAAKAEAAKEREASQQALAAGKAADAAAADLRKQLEAIQADAGSGAAAQAEAQKEVQALHSKLQASEASQAEALTRLSELGQKLEAAAEVSPELAQAKAQLQAALAENSQLKEEIKTQATADGESAPETESFWNKVMGAIACARTPPKGAAGTRVTFENREPVRLAIPNE</sequence>
<feature type="region of interest" description="Disordered" evidence="2">
    <location>
        <begin position="314"/>
        <end position="431"/>
    </location>
</feature>
<feature type="compositionally biased region" description="Acidic residues" evidence="2">
    <location>
        <begin position="336"/>
        <end position="345"/>
    </location>
</feature>
<proteinExistence type="predicted"/>
<feature type="compositionally biased region" description="Low complexity" evidence="2">
    <location>
        <begin position="444"/>
        <end position="463"/>
    </location>
</feature>
<name>A0AA36JI28_9DINO</name>
<accession>A0AA36JI28</accession>
<reference evidence="3" key="1">
    <citation type="submission" date="2023-08" db="EMBL/GenBank/DDBJ databases">
        <authorList>
            <person name="Chen Y."/>
            <person name="Shah S."/>
            <person name="Dougan E. K."/>
            <person name="Thang M."/>
            <person name="Chan C."/>
        </authorList>
    </citation>
    <scope>NUCLEOTIDE SEQUENCE</scope>
</reference>
<feature type="compositionally biased region" description="Low complexity" evidence="2">
    <location>
        <begin position="419"/>
        <end position="431"/>
    </location>
</feature>
<keyword evidence="4" id="KW-1185">Reference proteome</keyword>
<keyword evidence="1" id="KW-0175">Coiled coil</keyword>
<organism evidence="3 4">
    <name type="scientific">Effrenium voratum</name>
    <dbReference type="NCBI Taxonomy" id="2562239"/>
    <lineage>
        <taxon>Eukaryota</taxon>
        <taxon>Sar</taxon>
        <taxon>Alveolata</taxon>
        <taxon>Dinophyceae</taxon>
        <taxon>Suessiales</taxon>
        <taxon>Symbiodiniaceae</taxon>
        <taxon>Effrenium</taxon>
    </lineage>
</organism>
<dbReference type="AlphaFoldDB" id="A0AA36JI28"/>
<evidence type="ECO:0000313" key="4">
    <source>
        <dbReference type="Proteomes" id="UP001178507"/>
    </source>
</evidence>
<feature type="compositionally biased region" description="Acidic residues" evidence="2">
    <location>
        <begin position="154"/>
        <end position="169"/>
    </location>
</feature>
<feature type="compositionally biased region" description="Low complexity" evidence="2">
    <location>
        <begin position="346"/>
        <end position="365"/>
    </location>
</feature>